<dbReference type="KEGG" id="mmw:Mmwyl1_2836"/>
<dbReference type="FunFam" id="1.10.268.10:FF:000001">
    <property type="entry name" value="DNA gyrase subunit A"/>
    <property type="match status" value="1"/>
</dbReference>
<reference evidence="11" key="1">
    <citation type="submission" date="2007-06" db="EMBL/GenBank/DDBJ databases">
        <title>Complete sequence of Marinomonas sp. MWYL1.</title>
        <authorList>
            <consortium name="US DOE Joint Genome Institute"/>
            <person name="Copeland A."/>
            <person name="Lucas S."/>
            <person name="Lapidus A."/>
            <person name="Barry K."/>
            <person name="Glavina del Rio T."/>
            <person name="Dalin E."/>
            <person name="Tice H."/>
            <person name="Pitluck S."/>
            <person name="Kiss H."/>
            <person name="Brettin T."/>
            <person name="Bruce D."/>
            <person name="Detter J.C."/>
            <person name="Han C."/>
            <person name="Schmutz J."/>
            <person name="Larimer F."/>
            <person name="Land M."/>
            <person name="Hauser L."/>
            <person name="Kyrpides N."/>
            <person name="Kim E."/>
            <person name="Johnston A.W.B."/>
            <person name="Todd J.D."/>
            <person name="Rogers R."/>
            <person name="Wexler M."/>
            <person name="Bond P.L."/>
            <person name="Li Y."/>
            <person name="Richardson P."/>
        </authorList>
    </citation>
    <scope>NUCLEOTIDE SEQUENCE [LARGE SCALE GENOMIC DNA]</scope>
    <source>
        <strain evidence="11">MWYL1</strain>
    </source>
</reference>
<dbReference type="InterPro" id="IPR002205">
    <property type="entry name" value="Topo_IIA_dom_A"/>
</dbReference>
<dbReference type="GO" id="GO:0019897">
    <property type="term" value="C:extrinsic component of plasma membrane"/>
    <property type="evidence" value="ECO:0007669"/>
    <property type="project" value="UniProtKB-UniRule"/>
</dbReference>
<proteinExistence type="inferred from homology"/>
<dbReference type="PANTHER" id="PTHR43493">
    <property type="entry name" value="DNA GYRASE/TOPOISOMERASE SUBUNIT A"/>
    <property type="match status" value="1"/>
</dbReference>
<keyword evidence="3 7" id="KW-0799">Topoisomerase</keyword>
<dbReference type="InterPro" id="IPR013758">
    <property type="entry name" value="Topo_IIA_A/C_ab"/>
</dbReference>
<evidence type="ECO:0000256" key="4">
    <source>
        <dbReference type="ARBA" id="ARBA00023125"/>
    </source>
</evidence>
<organism evidence="11">
    <name type="scientific">Marinomonas sp. (strain MWYL1)</name>
    <dbReference type="NCBI Taxonomy" id="400668"/>
    <lineage>
        <taxon>Bacteria</taxon>
        <taxon>Pseudomonadati</taxon>
        <taxon>Pseudomonadota</taxon>
        <taxon>Gammaproteobacteria</taxon>
        <taxon>Oceanospirillales</taxon>
        <taxon>Oceanospirillaceae</taxon>
        <taxon>Marinomonas</taxon>
    </lineage>
</organism>
<evidence type="ECO:0000256" key="2">
    <source>
        <dbReference type="ARBA" id="ARBA00022475"/>
    </source>
</evidence>
<dbReference type="GO" id="GO:0006265">
    <property type="term" value="P:DNA topological change"/>
    <property type="evidence" value="ECO:0007669"/>
    <property type="project" value="UniProtKB-UniRule"/>
</dbReference>
<feature type="active site" description="O-(5'-phospho-DNA)-tyrosine intermediate" evidence="7 8">
    <location>
        <position position="125"/>
    </location>
</feature>
<feature type="site" description="Interaction with DNA" evidence="7">
    <location>
        <position position="80"/>
    </location>
</feature>
<evidence type="ECO:0000256" key="8">
    <source>
        <dbReference type="PROSITE-ProRule" id="PRU01384"/>
    </source>
</evidence>
<dbReference type="PROSITE" id="PS52040">
    <property type="entry name" value="TOPO_IIA"/>
    <property type="match status" value="1"/>
</dbReference>
<evidence type="ECO:0000256" key="3">
    <source>
        <dbReference type="ARBA" id="ARBA00023029"/>
    </source>
</evidence>
<evidence type="ECO:0000259" key="10">
    <source>
        <dbReference type="PROSITE" id="PS52040"/>
    </source>
</evidence>
<dbReference type="Gene3D" id="1.10.268.10">
    <property type="entry name" value="Topoisomerase, domain 3"/>
    <property type="match status" value="1"/>
</dbReference>
<feature type="site" description="Transition state stabilizer" evidence="7">
    <location>
        <position position="124"/>
    </location>
</feature>
<dbReference type="STRING" id="400668.Mmwyl1_2836"/>
<evidence type="ECO:0000256" key="7">
    <source>
        <dbReference type="HAMAP-Rule" id="MF_00936"/>
    </source>
</evidence>
<keyword evidence="4 7" id="KW-0238">DNA-binding</keyword>
<dbReference type="GO" id="GO:0003918">
    <property type="term" value="F:DNA topoisomerase type II (double strand cut, ATP-hydrolyzing) activity"/>
    <property type="evidence" value="ECO:0007669"/>
    <property type="project" value="UniProtKB-UniRule"/>
</dbReference>
<dbReference type="NCBIfam" id="TIGR01062">
    <property type="entry name" value="parC_Gneg"/>
    <property type="match status" value="1"/>
</dbReference>
<feature type="site" description="Interaction with DNA" evidence="7">
    <location>
        <position position="82"/>
    </location>
</feature>
<comment type="subcellular location">
    <subcellularLocation>
        <location evidence="7">Cell membrane</location>
        <topology evidence="7">Peripheral membrane protein</topology>
    </subcellularLocation>
</comment>
<dbReference type="SMART" id="SM00434">
    <property type="entry name" value="TOP4c"/>
    <property type="match status" value="1"/>
</dbReference>
<feature type="domain" description="Topo IIA-type catalytic" evidence="10">
    <location>
        <begin position="36"/>
        <end position="499"/>
    </location>
</feature>
<protein>
    <recommendedName>
        <fullName evidence="7">DNA topoisomerase 4 subunit A</fullName>
        <ecNumber evidence="7">5.6.2.2</ecNumber>
    </recommendedName>
    <alternativeName>
        <fullName evidence="7">Topoisomerase IV subunit A</fullName>
    </alternativeName>
</protein>
<dbReference type="InterPro" id="IPR050220">
    <property type="entry name" value="Type_II_DNA_Topoisomerases"/>
</dbReference>
<dbReference type="GO" id="GO:0009330">
    <property type="term" value="C:DNA topoisomerase type II (double strand cut, ATP-hydrolyzing) complex"/>
    <property type="evidence" value="ECO:0007669"/>
    <property type="project" value="TreeGrafter"/>
</dbReference>
<dbReference type="Pfam" id="PF00521">
    <property type="entry name" value="DNA_topoisoIV"/>
    <property type="match status" value="1"/>
</dbReference>
<dbReference type="HAMAP" id="MF_00936">
    <property type="entry name" value="ParC_type1"/>
    <property type="match status" value="1"/>
</dbReference>
<evidence type="ECO:0000256" key="5">
    <source>
        <dbReference type="ARBA" id="ARBA00023136"/>
    </source>
</evidence>
<dbReference type="CDD" id="cd00187">
    <property type="entry name" value="TOP4c"/>
    <property type="match status" value="1"/>
</dbReference>
<evidence type="ECO:0000256" key="1">
    <source>
        <dbReference type="ARBA" id="ARBA00000185"/>
    </source>
</evidence>
<dbReference type="Gene3D" id="2.120.10.90">
    <property type="entry name" value="DNA gyrase/topoisomerase IV, subunit A, C-terminal"/>
    <property type="match status" value="1"/>
</dbReference>
<keyword evidence="9" id="KW-0175">Coiled coil</keyword>
<dbReference type="SUPFAM" id="SSF56719">
    <property type="entry name" value="Type II DNA topoisomerase"/>
    <property type="match status" value="1"/>
</dbReference>
<dbReference type="GO" id="GO:0005694">
    <property type="term" value="C:chromosome"/>
    <property type="evidence" value="ECO:0007669"/>
    <property type="project" value="InterPro"/>
</dbReference>
<dbReference type="Gene3D" id="3.90.199.10">
    <property type="entry name" value="Topoisomerase II, domain 5"/>
    <property type="match status" value="1"/>
</dbReference>
<dbReference type="PANTHER" id="PTHR43493:SF1">
    <property type="entry name" value="DNA TOPOISOMERASE 4 SUBUNIT A"/>
    <property type="match status" value="1"/>
</dbReference>
<dbReference type="InterPro" id="IPR013760">
    <property type="entry name" value="Topo_IIA-like_dom_sf"/>
</dbReference>
<dbReference type="Gene3D" id="3.30.1360.40">
    <property type="match status" value="1"/>
</dbReference>
<dbReference type="eggNOG" id="COG0188">
    <property type="taxonomic scope" value="Bacteria"/>
</dbReference>
<dbReference type="OrthoDB" id="9806486at2"/>
<comment type="catalytic activity">
    <reaction evidence="1 7 8">
        <text>ATP-dependent breakage, passage and rejoining of double-stranded DNA.</text>
        <dbReference type="EC" id="5.6.2.2"/>
    </reaction>
</comment>
<evidence type="ECO:0000256" key="6">
    <source>
        <dbReference type="ARBA" id="ARBA00023235"/>
    </source>
</evidence>
<evidence type="ECO:0000256" key="9">
    <source>
        <dbReference type="SAM" id="Coils"/>
    </source>
</evidence>
<keyword evidence="5 7" id="KW-0472">Membrane</keyword>
<dbReference type="NCBIfam" id="NF004044">
    <property type="entry name" value="PRK05561.1"/>
    <property type="match status" value="1"/>
</dbReference>
<comment type="subunit">
    <text evidence="7">Heterotetramer composed of ParC and ParE.</text>
</comment>
<gene>
    <name evidence="7" type="primary">parC</name>
    <name evidence="11" type="ordered locus">Mmwyl1_2836</name>
</gene>
<keyword evidence="2 7" id="KW-1003">Cell membrane</keyword>
<feature type="site" description="Interaction with DNA" evidence="7">
    <location>
        <position position="44"/>
    </location>
</feature>
<dbReference type="InterPro" id="IPR006691">
    <property type="entry name" value="GyrA/parC_rep"/>
</dbReference>
<dbReference type="AlphaFoldDB" id="A6VZ69"/>
<dbReference type="EC" id="5.6.2.2" evidence="7"/>
<evidence type="ECO:0000313" key="11">
    <source>
        <dbReference type="EMBL" id="ABR71748.1"/>
    </source>
</evidence>
<dbReference type="GO" id="GO:0005524">
    <property type="term" value="F:ATP binding"/>
    <property type="evidence" value="ECO:0007669"/>
    <property type="project" value="InterPro"/>
</dbReference>
<comment type="function">
    <text evidence="7">Topoisomerase IV is essential for chromosome segregation. It relaxes supercoiled DNA. Performs the decatenation events required during the replication of a circular DNA molecule.</text>
</comment>
<feature type="coiled-coil region" evidence="9">
    <location>
        <begin position="431"/>
        <end position="462"/>
    </location>
</feature>
<name>A6VZ69_MARMS</name>
<dbReference type="InterPro" id="IPR005742">
    <property type="entry name" value="TopoIV_A_Gneg"/>
</dbReference>
<sequence>MSELSNFESNETLSLKDYTEKAYLNYSMYVILDRALPHIGDGLKPVQRRIIYAMSELGLKATAKYKKSARTVGDVLGKFHPHGDSACYEAMVLMAQPFSYRYPLVDGQGNWGAPDDPKSFAAMRYTESRLSKYADVLLREVSQGTVDWTPNFDGTLQEPSVLPSRLPNLLLNGTTGIAVGMATDIPPHNLREIGGACIHLLNNPNAELDDLLNFVQGPDFPTGGEIITPKSDIVRLYETGKGQIKARARFTIEEGEIVVNELPHQVSGSKILEQIAAQMQAKKLPMVVDLRDESDHENPTRLVIVPKSNRVDIDSVMTHLFATTDLEKSYRVNMNVIGLDGLPQVKPLKNFLSEWLRFRIDVVRRRLQFRLDKVNNRLHILEGLLIAYLNIDEVIEIIRTEEKPKVELMARFGLSDMQAESILELKLRHLAKLEEMRIKGEQDELEKERKQLEGLLSSDRKLKKLITEEIQEAIDDFGDDRRTPIVARKEAQAFSEEDLLSNDPITVVISKQGWIRAAKGHDIDVNGLSYKSGDEFLVSTKGRSNQTLVLLASNGRTYSIKAHTLPSARGQGEPITGRISLEKDATIVSAVLDNEEAHYLIASDAGYGFVAQLKDLYAKNKAGKATLSLPKGARVMAPVPVQDPVSGRVVAISNEGRMLAFDVASLPQMAKGKGNKMLSIPSSRAADREELVIALACVQPNDLLTAYAGKRFISFTEKDLEEYLGERGRRGLKLPRGFQRIDSLEVKVGEGKVVKNDDPPSQDLF</sequence>
<keyword evidence="6 7" id="KW-0413">Isomerase</keyword>
<dbReference type="HOGENOM" id="CLU_002977_4_1_6"/>
<dbReference type="EMBL" id="CP000749">
    <property type="protein sequence ID" value="ABR71748.1"/>
    <property type="molecule type" value="Genomic_DNA"/>
</dbReference>
<dbReference type="GO" id="GO:0007059">
    <property type="term" value="P:chromosome segregation"/>
    <property type="evidence" value="ECO:0007669"/>
    <property type="project" value="UniProtKB-UniRule"/>
</dbReference>
<dbReference type="SUPFAM" id="SSF101904">
    <property type="entry name" value="GyrA/ParC C-terminal domain-like"/>
    <property type="match status" value="1"/>
</dbReference>
<dbReference type="InterPro" id="IPR013757">
    <property type="entry name" value="Topo_IIA_A_a_sf"/>
</dbReference>
<accession>A6VZ69</accession>
<dbReference type="InterPro" id="IPR035516">
    <property type="entry name" value="Gyrase/topoIV_suA_C"/>
</dbReference>
<comment type="similarity">
    <text evidence="7">Belongs to the type II topoisomerase GyrA/ParC subunit family. ParC type 1 subfamily.</text>
</comment>
<dbReference type="GO" id="GO:0005737">
    <property type="term" value="C:cytoplasm"/>
    <property type="evidence" value="ECO:0007669"/>
    <property type="project" value="TreeGrafter"/>
</dbReference>
<dbReference type="Pfam" id="PF03989">
    <property type="entry name" value="DNA_gyraseA_C"/>
    <property type="match status" value="3"/>
</dbReference>
<dbReference type="GO" id="GO:0003677">
    <property type="term" value="F:DNA binding"/>
    <property type="evidence" value="ECO:0007669"/>
    <property type="project" value="UniProtKB-UniRule"/>
</dbReference>